<gene>
    <name evidence="3" type="ORF">A1O3_03738</name>
</gene>
<name>W9YWX3_9EURO</name>
<dbReference type="GO" id="GO:0008270">
    <property type="term" value="F:zinc ion binding"/>
    <property type="evidence" value="ECO:0007669"/>
    <property type="project" value="InterPro"/>
</dbReference>
<dbReference type="GO" id="GO:0005737">
    <property type="term" value="C:cytoplasm"/>
    <property type="evidence" value="ECO:0007669"/>
    <property type="project" value="TreeGrafter"/>
</dbReference>
<evidence type="ECO:0000256" key="1">
    <source>
        <dbReference type="PIRSR" id="PIRSR038896-50"/>
    </source>
</evidence>
<dbReference type="PANTHER" id="PTHR15032:SF4">
    <property type="entry name" value="N-ACYL-PHOSPHATIDYLETHANOLAMINE-HYDROLYZING PHOSPHOLIPASE D"/>
    <property type="match status" value="1"/>
</dbReference>
<dbReference type="GO" id="GO:0070291">
    <property type="term" value="P:N-acylethanolamine metabolic process"/>
    <property type="evidence" value="ECO:0007669"/>
    <property type="project" value="TreeGrafter"/>
</dbReference>
<sequence>MSTASMAATLYAATVAVPSVAGTRPEDEITKAKAWHARSGGFENPWPSWQMHSAFTIISGLIARRISGKANSPDTTPPTVPVHAPVFLSERTAGASLRATWLGHACYYVEFPSGLRVLFDPVFTDRCSPFSWLGPKRYTEMPCQIKDIPIIDVVVISHNHYDHLSHPTIMEIVKRNPGCHFFVPLGNKKWFAACGIEKCTELDWWDEVDVTLAPSTTGGKDETSGPTTVTAVDSLESKTKPSADSITARISCLPCQHISARSIHDRAKTLWASWSISSGGKSVYFAGDTGYRTTPREAEGKDDWAEEYASLPRCPAFADIGRLRGPFDLGLIPIGAYMPRWIMSPMHADPRDAVEIFRDTKCKKALGMHWGTWVLTEEDVLEPPKLLRKALAHHAIPETGVFDICDIGDSREF</sequence>
<feature type="binding site" evidence="1">
    <location>
        <position position="161"/>
    </location>
    <ligand>
        <name>an N-acyl-1,2-diacyl-sn-glycero-3-phosphoethanolamine</name>
        <dbReference type="ChEBI" id="CHEBI:62537"/>
    </ligand>
</feature>
<dbReference type="HOGENOM" id="CLU_020884_2_0_1"/>
<keyword evidence="4" id="KW-1185">Reference proteome</keyword>
<accession>W9YWX3</accession>
<organism evidence="3 4">
    <name type="scientific">Capronia epimyces CBS 606.96</name>
    <dbReference type="NCBI Taxonomy" id="1182542"/>
    <lineage>
        <taxon>Eukaryota</taxon>
        <taxon>Fungi</taxon>
        <taxon>Dikarya</taxon>
        <taxon>Ascomycota</taxon>
        <taxon>Pezizomycotina</taxon>
        <taxon>Eurotiomycetes</taxon>
        <taxon>Chaetothyriomycetidae</taxon>
        <taxon>Chaetothyriales</taxon>
        <taxon>Herpotrichiellaceae</taxon>
        <taxon>Capronia</taxon>
    </lineage>
</organism>
<dbReference type="InterPro" id="IPR001279">
    <property type="entry name" value="Metallo-B-lactamas"/>
</dbReference>
<dbReference type="Proteomes" id="UP000019478">
    <property type="component" value="Unassembled WGS sequence"/>
</dbReference>
<protein>
    <recommendedName>
        <fullName evidence="2">Metallo-beta-lactamase domain-containing protein</fullName>
    </recommendedName>
</protein>
<evidence type="ECO:0000259" key="2">
    <source>
        <dbReference type="Pfam" id="PF12706"/>
    </source>
</evidence>
<dbReference type="eggNOG" id="KOG3798">
    <property type="taxonomic scope" value="Eukaryota"/>
</dbReference>
<reference evidence="3 4" key="1">
    <citation type="submission" date="2013-03" db="EMBL/GenBank/DDBJ databases">
        <title>The Genome Sequence of Capronia epimyces CBS 606.96.</title>
        <authorList>
            <consortium name="The Broad Institute Genomics Platform"/>
            <person name="Cuomo C."/>
            <person name="de Hoog S."/>
            <person name="Gorbushina A."/>
            <person name="Walker B."/>
            <person name="Young S.K."/>
            <person name="Zeng Q."/>
            <person name="Gargeya S."/>
            <person name="Fitzgerald M."/>
            <person name="Haas B."/>
            <person name="Abouelleil A."/>
            <person name="Allen A.W."/>
            <person name="Alvarado L."/>
            <person name="Arachchi H.M."/>
            <person name="Berlin A.M."/>
            <person name="Chapman S.B."/>
            <person name="Gainer-Dewar J."/>
            <person name="Goldberg J."/>
            <person name="Griggs A."/>
            <person name="Gujja S."/>
            <person name="Hansen M."/>
            <person name="Howarth C."/>
            <person name="Imamovic A."/>
            <person name="Ireland A."/>
            <person name="Larimer J."/>
            <person name="McCowan C."/>
            <person name="Murphy C."/>
            <person name="Pearson M."/>
            <person name="Poon T.W."/>
            <person name="Priest M."/>
            <person name="Roberts A."/>
            <person name="Saif S."/>
            <person name="Shea T."/>
            <person name="Sisk P."/>
            <person name="Sykes S."/>
            <person name="Wortman J."/>
            <person name="Nusbaum C."/>
            <person name="Birren B."/>
        </authorList>
    </citation>
    <scope>NUCLEOTIDE SEQUENCE [LARGE SCALE GENOMIC DNA]</scope>
    <source>
        <strain evidence="3 4">CBS 606.96</strain>
    </source>
</reference>
<dbReference type="PIRSF" id="PIRSF038896">
    <property type="entry name" value="NAPE-PLD"/>
    <property type="match status" value="1"/>
</dbReference>
<dbReference type="PANTHER" id="PTHR15032">
    <property type="entry name" value="N-ACYL-PHOSPHATIDYLETHANOLAMINE-HYDROLYZING PHOSPHOLIPASE D"/>
    <property type="match status" value="1"/>
</dbReference>
<dbReference type="GO" id="GO:0070290">
    <property type="term" value="F:N-acylphosphatidylethanolamine-specific phospholipase D activity"/>
    <property type="evidence" value="ECO:0007669"/>
    <property type="project" value="InterPro"/>
</dbReference>
<feature type="binding site" evidence="1">
    <location>
        <position position="347"/>
    </location>
    <ligand>
        <name>an N-acyl-1,2-diacyl-sn-glycero-3-phosphoethanolamine</name>
        <dbReference type="ChEBI" id="CHEBI:62537"/>
    </ligand>
</feature>
<dbReference type="OrthoDB" id="332863at2759"/>
<dbReference type="InterPro" id="IPR024884">
    <property type="entry name" value="NAPE-PLD"/>
</dbReference>
<dbReference type="SUPFAM" id="SSF56281">
    <property type="entry name" value="Metallo-hydrolase/oxidoreductase"/>
    <property type="match status" value="1"/>
</dbReference>
<proteinExistence type="predicted"/>
<evidence type="ECO:0000313" key="3">
    <source>
        <dbReference type="EMBL" id="EXJ86784.1"/>
    </source>
</evidence>
<dbReference type="AlphaFoldDB" id="W9YWX3"/>
<dbReference type="FunFam" id="3.60.15.10:FF:000048">
    <property type="entry name" value="Zn-dependent hydrolase/oxidoreductase family protein, putative"/>
    <property type="match status" value="1"/>
</dbReference>
<dbReference type="GeneID" id="19167863"/>
<dbReference type="GO" id="GO:0070292">
    <property type="term" value="P:N-acylphosphatidylethanolamine metabolic process"/>
    <property type="evidence" value="ECO:0007669"/>
    <property type="project" value="TreeGrafter"/>
</dbReference>
<dbReference type="InterPro" id="IPR036866">
    <property type="entry name" value="RibonucZ/Hydroxyglut_hydro"/>
</dbReference>
<evidence type="ECO:0000313" key="4">
    <source>
        <dbReference type="Proteomes" id="UP000019478"/>
    </source>
</evidence>
<dbReference type="Gene3D" id="3.60.15.10">
    <property type="entry name" value="Ribonuclease Z/Hydroxyacylglutathione hydrolase-like"/>
    <property type="match status" value="1"/>
</dbReference>
<dbReference type="Pfam" id="PF12706">
    <property type="entry name" value="Lactamase_B_2"/>
    <property type="match status" value="2"/>
</dbReference>
<comment type="caution">
    <text evidence="3">The sequence shown here is derived from an EMBL/GenBank/DDBJ whole genome shotgun (WGS) entry which is preliminary data.</text>
</comment>
<feature type="domain" description="Metallo-beta-lactamase" evidence="2">
    <location>
        <begin position="318"/>
        <end position="370"/>
    </location>
</feature>
<dbReference type="RefSeq" id="XP_007732063.1">
    <property type="nucleotide sequence ID" value="XM_007733873.1"/>
</dbReference>
<feature type="domain" description="Metallo-beta-lactamase" evidence="2">
    <location>
        <begin position="116"/>
        <end position="293"/>
    </location>
</feature>
<dbReference type="EMBL" id="AMGY01000003">
    <property type="protein sequence ID" value="EXJ86784.1"/>
    <property type="molecule type" value="Genomic_DNA"/>
</dbReference>